<dbReference type="Proteomes" id="UP000184212">
    <property type="component" value="Unassembled WGS sequence"/>
</dbReference>
<feature type="chain" id="PRO_5012951546" evidence="3">
    <location>
        <begin position="27"/>
        <end position="400"/>
    </location>
</feature>
<evidence type="ECO:0000313" key="5">
    <source>
        <dbReference type="EMBL" id="SHG62473.1"/>
    </source>
</evidence>
<dbReference type="AlphaFoldDB" id="A0A1M5LDM0"/>
<keyword evidence="2 5" id="KW-0456">Lyase</keyword>
<keyword evidence="1 3" id="KW-0732">Signal</keyword>
<feature type="signal peptide" evidence="3">
    <location>
        <begin position="1"/>
        <end position="26"/>
    </location>
</feature>
<dbReference type="GO" id="GO:0016829">
    <property type="term" value="F:lyase activity"/>
    <property type="evidence" value="ECO:0007669"/>
    <property type="project" value="UniProtKB-KW"/>
</dbReference>
<evidence type="ECO:0000313" key="6">
    <source>
        <dbReference type="Proteomes" id="UP000184212"/>
    </source>
</evidence>
<sequence length="400" mass="45414">MNAPVRSLAFLLLSVVCGLWTHPMHAQGDVTKECAAVLKEQILAQAAWALAQEPVTITASASPRSAGGKHDFYSEGDYWWPDPNNPGGPYIQRDGQSNPDNFVAHRQAMIRFSKIVGALASAYLLTSNEKYVMHAWKHARAWFVDTTTRMNPSLLYAQAIGGKVTGRSIGVIDTIHLMEVAQGLLVMERSPANNKALYAAIRNWFSEYLVWLTTHPYGKEEMAAENNHGTCWVMQVASFAKFTGNQELIGFCRERYKTVLLPGQLAADGSFPRELKRTKPYGYSLFNLDAMTTICQILSDEKENLWTYTTPEGRNIEKGIRYMFPYVQDKDKWPLPKDVMYWEQWPVAHPFLVFGAGAFHTKAWFETWKRLDHLPAVEEVVRNLPIRNPLLWLDASNKRN</sequence>
<dbReference type="SUPFAM" id="SSF48230">
    <property type="entry name" value="Chondroitin AC/alginate lyase"/>
    <property type="match status" value="1"/>
</dbReference>
<dbReference type="GO" id="GO:0042597">
    <property type="term" value="C:periplasmic space"/>
    <property type="evidence" value="ECO:0007669"/>
    <property type="project" value="InterPro"/>
</dbReference>
<evidence type="ECO:0000256" key="2">
    <source>
        <dbReference type="ARBA" id="ARBA00023239"/>
    </source>
</evidence>
<evidence type="ECO:0000256" key="3">
    <source>
        <dbReference type="SAM" id="SignalP"/>
    </source>
</evidence>
<organism evidence="5 6">
    <name type="scientific">Chryseolinea serpens</name>
    <dbReference type="NCBI Taxonomy" id="947013"/>
    <lineage>
        <taxon>Bacteria</taxon>
        <taxon>Pseudomonadati</taxon>
        <taxon>Bacteroidota</taxon>
        <taxon>Cytophagia</taxon>
        <taxon>Cytophagales</taxon>
        <taxon>Fulvivirgaceae</taxon>
        <taxon>Chryseolinea</taxon>
    </lineage>
</organism>
<dbReference type="RefSeq" id="WP_073131829.1">
    <property type="nucleotide sequence ID" value="NZ_FQWQ01000001.1"/>
</dbReference>
<gene>
    <name evidence="5" type="ORF">SAMN04488109_1127</name>
</gene>
<dbReference type="OrthoDB" id="7210452at2"/>
<evidence type="ECO:0000256" key="1">
    <source>
        <dbReference type="ARBA" id="ARBA00022729"/>
    </source>
</evidence>
<dbReference type="InterPro" id="IPR008929">
    <property type="entry name" value="Chondroitin_lyas"/>
</dbReference>
<feature type="domain" description="Alginate lyase" evidence="4">
    <location>
        <begin position="57"/>
        <end position="333"/>
    </location>
</feature>
<dbReference type="Gene3D" id="1.50.10.100">
    <property type="entry name" value="Chondroitin AC/alginate lyase"/>
    <property type="match status" value="1"/>
</dbReference>
<protein>
    <submittedName>
        <fullName evidence="5">Alginate lyase</fullName>
    </submittedName>
</protein>
<dbReference type="InterPro" id="IPR008397">
    <property type="entry name" value="Alginate_lyase_dom"/>
</dbReference>
<reference evidence="5 6" key="1">
    <citation type="submission" date="2016-11" db="EMBL/GenBank/DDBJ databases">
        <authorList>
            <person name="Jaros S."/>
            <person name="Januszkiewicz K."/>
            <person name="Wedrychowicz H."/>
        </authorList>
    </citation>
    <scope>NUCLEOTIDE SEQUENCE [LARGE SCALE GENOMIC DNA]</scope>
    <source>
        <strain evidence="5 6">DSM 24574</strain>
    </source>
</reference>
<keyword evidence="6" id="KW-1185">Reference proteome</keyword>
<name>A0A1M5LDM0_9BACT</name>
<dbReference type="Pfam" id="PF05426">
    <property type="entry name" value="Alginate_lyase"/>
    <property type="match status" value="1"/>
</dbReference>
<evidence type="ECO:0000259" key="4">
    <source>
        <dbReference type="Pfam" id="PF05426"/>
    </source>
</evidence>
<accession>A0A1M5LDM0</accession>
<proteinExistence type="predicted"/>
<dbReference type="STRING" id="947013.SAMN04488109_1127"/>
<dbReference type="EMBL" id="FQWQ01000001">
    <property type="protein sequence ID" value="SHG62473.1"/>
    <property type="molecule type" value="Genomic_DNA"/>
</dbReference>